<feature type="compositionally biased region" description="Polar residues" evidence="1">
    <location>
        <begin position="20"/>
        <end position="43"/>
    </location>
</feature>
<name>A0AA40BPJ4_9PEZI</name>
<evidence type="ECO:0000313" key="3">
    <source>
        <dbReference type="Proteomes" id="UP001172155"/>
    </source>
</evidence>
<protein>
    <submittedName>
        <fullName evidence="2">Uncharacterized protein</fullName>
    </submittedName>
</protein>
<accession>A0AA40BPJ4</accession>
<feature type="compositionally biased region" description="Polar residues" evidence="1">
    <location>
        <begin position="52"/>
        <end position="70"/>
    </location>
</feature>
<feature type="region of interest" description="Disordered" evidence="1">
    <location>
        <begin position="17"/>
        <end position="114"/>
    </location>
</feature>
<feature type="compositionally biased region" description="Pro residues" evidence="1">
    <location>
        <begin position="105"/>
        <end position="114"/>
    </location>
</feature>
<gene>
    <name evidence="2" type="ORF">B0T18DRAFT_237174</name>
</gene>
<evidence type="ECO:0000256" key="1">
    <source>
        <dbReference type="SAM" id="MobiDB-lite"/>
    </source>
</evidence>
<dbReference type="Proteomes" id="UP001172155">
    <property type="component" value="Unassembled WGS sequence"/>
</dbReference>
<sequence>MTTSLCSSLAPPESIFWPNKTISKTNNTRHQNTTLDTSASGSHAKQVAGRYSTKQVHSSNKSILSSQKINYPNPPILRPNRHFHLSCVPSGVQQRKRNPEISSTPIPPVHQPTS</sequence>
<reference evidence="2" key="1">
    <citation type="submission" date="2023-06" db="EMBL/GenBank/DDBJ databases">
        <title>Genome-scale phylogeny and comparative genomics of the fungal order Sordariales.</title>
        <authorList>
            <consortium name="Lawrence Berkeley National Laboratory"/>
            <person name="Hensen N."/>
            <person name="Bonometti L."/>
            <person name="Westerberg I."/>
            <person name="Brannstrom I.O."/>
            <person name="Guillou S."/>
            <person name="Cros-Aarteil S."/>
            <person name="Calhoun S."/>
            <person name="Haridas S."/>
            <person name="Kuo A."/>
            <person name="Mondo S."/>
            <person name="Pangilinan J."/>
            <person name="Riley R."/>
            <person name="LaButti K."/>
            <person name="Andreopoulos B."/>
            <person name="Lipzen A."/>
            <person name="Chen C."/>
            <person name="Yanf M."/>
            <person name="Daum C."/>
            <person name="Ng V."/>
            <person name="Clum A."/>
            <person name="Steindorff A."/>
            <person name="Ohm R."/>
            <person name="Martin F."/>
            <person name="Silar P."/>
            <person name="Natvig D."/>
            <person name="Lalanne C."/>
            <person name="Gautier V."/>
            <person name="Ament-velasquez S.L."/>
            <person name="Kruys A."/>
            <person name="Hutchinson M.I."/>
            <person name="Powell A.J."/>
            <person name="Barry K."/>
            <person name="Miller A.N."/>
            <person name="Grigoriev I.V."/>
            <person name="Debuchy R."/>
            <person name="Gladieux P."/>
            <person name="Thoren M.H."/>
            <person name="Johannesson H."/>
        </authorList>
    </citation>
    <scope>NUCLEOTIDE SEQUENCE</scope>
    <source>
        <strain evidence="2">SMH3187-1</strain>
    </source>
</reference>
<dbReference type="AlphaFoldDB" id="A0AA40BPJ4"/>
<keyword evidence="3" id="KW-1185">Reference proteome</keyword>
<organism evidence="2 3">
    <name type="scientific">Schizothecium vesticola</name>
    <dbReference type="NCBI Taxonomy" id="314040"/>
    <lineage>
        <taxon>Eukaryota</taxon>
        <taxon>Fungi</taxon>
        <taxon>Dikarya</taxon>
        <taxon>Ascomycota</taxon>
        <taxon>Pezizomycotina</taxon>
        <taxon>Sordariomycetes</taxon>
        <taxon>Sordariomycetidae</taxon>
        <taxon>Sordariales</taxon>
        <taxon>Schizotheciaceae</taxon>
        <taxon>Schizothecium</taxon>
    </lineage>
</organism>
<evidence type="ECO:0000313" key="2">
    <source>
        <dbReference type="EMBL" id="KAK0737956.1"/>
    </source>
</evidence>
<comment type="caution">
    <text evidence="2">The sequence shown here is derived from an EMBL/GenBank/DDBJ whole genome shotgun (WGS) entry which is preliminary data.</text>
</comment>
<dbReference type="EMBL" id="JAUKUD010000007">
    <property type="protein sequence ID" value="KAK0737956.1"/>
    <property type="molecule type" value="Genomic_DNA"/>
</dbReference>
<proteinExistence type="predicted"/>